<dbReference type="GO" id="GO:0006915">
    <property type="term" value="P:apoptotic process"/>
    <property type="evidence" value="ECO:0007669"/>
    <property type="project" value="UniProtKB-KW"/>
</dbReference>
<dbReference type="WBParaSite" id="ALUE_0000020601-mRNA-1">
    <property type="protein sequence ID" value="ALUE_0000020601-mRNA-1"/>
    <property type="gene ID" value="ALUE_0000020601"/>
</dbReference>
<name>A0A0M3HFB1_ASCLU</name>
<proteinExistence type="predicted"/>
<sequence length="175" mass="19614">MASPTLDDIYDACGRLDEASGEKKADDYALFIDGAKSIDAKVKKLSAQMIVRYWKNFTEQRNLAFYSLVSILEDRDPEGTIVSACRFGEITQMPGDRAKELQTRKAVIRELSQLVKTGQLVDKFADVLSQMLQQTDDAQEMSMLTNTLAQFLKSYPKGVPLCIMDDLEYRPGSAL</sequence>
<keyword evidence="2" id="KW-1185">Reference proteome</keyword>
<dbReference type="PANTHER" id="PTHR12758">
    <property type="entry name" value="APOPTOSIS INHIBITOR 5-RELATED"/>
    <property type="match status" value="1"/>
</dbReference>
<organism evidence="2 3">
    <name type="scientific">Ascaris lumbricoides</name>
    <name type="common">Giant roundworm</name>
    <dbReference type="NCBI Taxonomy" id="6252"/>
    <lineage>
        <taxon>Eukaryota</taxon>
        <taxon>Metazoa</taxon>
        <taxon>Ecdysozoa</taxon>
        <taxon>Nematoda</taxon>
        <taxon>Chromadorea</taxon>
        <taxon>Rhabditida</taxon>
        <taxon>Spirurina</taxon>
        <taxon>Ascaridomorpha</taxon>
        <taxon>Ascaridoidea</taxon>
        <taxon>Ascarididae</taxon>
        <taxon>Ascaris</taxon>
    </lineage>
</organism>
<dbReference type="GO" id="GO:0005634">
    <property type="term" value="C:nucleus"/>
    <property type="evidence" value="ECO:0007669"/>
    <property type="project" value="TreeGrafter"/>
</dbReference>
<dbReference type="PANTHER" id="PTHR12758:SF19">
    <property type="entry name" value="APOPTOSIS INHIBITOR 5"/>
    <property type="match status" value="1"/>
</dbReference>
<keyword evidence="1" id="KW-0053">Apoptosis</keyword>
<dbReference type="Pfam" id="PF05918">
    <property type="entry name" value="API5"/>
    <property type="match status" value="1"/>
</dbReference>
<evidence type="ECO:0000256" key="1">
    <source>
        <dbReference type="ARBA" id="ARBA00022703"/>
    </source>
</evidence>
<dbReference type="Proteomes" id="UP000036681">
    <property type="component" value="Unplaced"/>
</dbReference>
<reference evidence="3" key="1">
    <citation type="submission" date="2017-02" db="UniProtKB">
        <authorList>
            <consortium name="WormBaseParasite"/>
        </authorList>
    </citation>
    <scope>IDENTIFICATION</scope>
</reference>
<dbReference type="AlphaFoldDB" id="A0A0M3HFB1"/>
<evidence type="ECO:0000313" key="2">
    <source>
        <dbReference type="Proteomes" id="UP000036681"/>
    </source>
</evidence>
<evidence type="ECO:0000313" key="3">
    <source>
        <dbReference type="WBParaSite" id="ALUE_0000020601-mRNA-1"/>
    </source>
</evidence>
<dbReference type="GO" id="GO:0003723">
    <property type="term" value="F:RNA binding"/>
    <property type="evidence" value="ECO:0007669"/>
    <property type="project" value="TreeGrafter"/>
</dbReference>
<protein>
    <submittedName>
        <fullName evidence="3">CID domain-containing protein</fullName>
    </submittedName>
</protein>
<dbReference type="InterPro" id="IPR008383">
    <property type="entry name" value="API5"/>
</dbReference>
<accession>A0A0M3HFB1</accession>